<gene>
    <name evidence="2" type="ORF">pFRL6_324c</name>
</gene>
<name>V9ZAF5_9ACTN</name>
<dbReference type="RefSeq" id="WP_024127647.1">
    <property type="nucleotide sequence ID" value="NC_023286.1"/>
</dbReference>
<accession>V9ZAF5</accession>
<dbReference type="InterPro" id="IPR001387">
    <property type="entry name" value="Cro/C1-type_HTH"/>
</dbReference>
<reference evidence="2" key="1">
    <citation type="submission" date="2013-09" db="EMBL/GenBank/DDBJ databases">
        <title>Complete nucleotide sequence of Streptomyces linear plasmid pFRL6.</title>
        <authorList>
            <person name="Chen Z."/>
            <person name="Fang P."/>
            <person name="Qin Z."/>
        </authorList>
    </citation>
    <scope>NUCLEOTIDE SEQUENCE</scope>
    <source>
        <plasmid evidence="2">pFRL6</plasmid>
    </source>
</reference>
<geneLocation type="plasmid" evidence="2">
    <name>pFRL6</name>
</geneLocation>
<dbReference type="AlphaFoldDB" id="V9ZAF5"/>
<sequence length="240" mass="25969">MNNTTVVERVAAALAGVKAELEELGHTIEVINFARITHETCITEATLRKLFAGEPVSHDEVDPPFKDRLRFLIETRLHPEGRQYTRAELAAAAGCDRSMISHLLNGTRKPGFDTSNKLANHLKAPGFFSVGPENALLTALEPVLVQARFLAKLKGEQVEHVALRGSLSAGSDELAEQLQAAIQQVVDSAHATQAPAAPAGEDEDPELKKLTAELRSLPPTRRRGVMSIIKSAMGLASRDD</sequence>
<dbReference type="CDD" id="cd00093">
    <property type="entry name" value="HTH_XRE"/>
    <property type="match status" value="1"/>
</dbReference>
<proteinExistence type="predicted"/>
<dbReference type="Pfam" id="PF01381">
    <property type="entry name" value="HTH_3"/>
    <property type="match status" value="1"/>
</dbReference>
<dbReference type="GO" id="GO:0003677">
    <property type="term" value="F:DNA binding"/>
    <property type="evidence" value="ECO:0007669"/>
    <property type="project" value="InterPro"/>
</dbReference>
<keyword evidence="2" id="KW-0614">Plasmid</keyword>
<dbReference type="SUPFAM" id="SSF47413">
    <property type="entry name" value="lambda repressor-like DNA-binding domains"/>
    <property type="match status" value="1"/>
</dbReference>
<protein>
    <recommendedName>
        <fullName evidence="1">HTH cro/C1-type domain-containing protein</fullName>
    </recommendedName>
</protein>
<dbReference type="EMBL" id="KF602051">
    <property type="protein sequence ID" value="AHE40411.1"/>
    <property type="molecule type" value="Genomic_DNA"/>
</dbReference>
<dbReference type="PROSITE" id="PS50943">
    <property type="entry name" value="HTH_CROC1"/>
    <property type="match status" value="1"/>
</dbReference>
<dbReference type="InterPro" id="IPR010982">
    <property type="entry name" value="Lambda_DNA-bd_dom_sf"/>
</dbReference>
<evidence type="ECO:0000313" key="2">
    <source>
        <dbReference type="EMBL" id="AHE40411.1"/>
    </source>
</evidence>
<dbReference type="Gene3D" id="1.10.260.40">
    <property type="entry name" value="lambda repressor-like DNA-binding domains"/>
    <property type="match status" value="1"/>
</dbReference>
<organism evidence="2">
    <name type="scientific">Streptomyces sp. F12</name>
    <dbReference type="NCBI Taxonomy" id="1436084"/>
    <lineage>
        <taxon>Bacteria</taxon>
        <taxon>Bacillati</taxon>
        <taxon>Actinomycetota</taxon>
        <taxon>Actinomycetes</taxon>
        <taxon>Kitasatosporales</taxon>
        <taxon>Streptomycetaceae</taxon>
        <taxon>Streptomyces</taxon>
    </lineage>
</organism>
<feature type="domain" description="HTH cro/C1-type" evidence="1">
    <location>
        <begin position="82"/>
        <end position="128"/>
    </location>
</feature>
<evidence type="ECO:0000259" key="1">
    <source>
        <dbReference type="PROSITE" id="PS50943"/>
    </source>
</evidence>
<dbReference type="SMART" id="SM00530">
    <property type="entry name" value="HTH_XRE"/>
    <property type="match status" value="1"/>
</dbReference>